<reference evidence="1 2" key="1">
    <citation type="submission" date="2015-08" db="EMBL/GenBank/DDBJ databases">
        <title>Draft genome sequence of cellulolytic and xylanolytic Paenibacillus sp. A59, isolated from a decaying forest soil from Patagonia, Argentina.</title>
        <authorList>
            <person name="Ghio S."/>
            <person name="Caceres A.M."/>
            <person name="Talia P."/>
            <person name="Grasso D."/>
            <person name="Campos E."/>
        </authorList>
    </citation>
    <scope>NUCLEOTIDE SEQUENCE [LARGE SCALE GENOMIC DNA]</scope>
    <source>
        <strain evidence="1 2">A59</strain>
    </source>
</reference>
<dbReference type="OrthoDB" id="1664281at2"/>
<keyword evidence="1" id="KW-0575">Peroxidase</keyword>
<sequence length="229" mass="27204">MNYIWDVMLNSQLKGMDASSIKFVPAENYSPYMELSLEDLNMREIDQTIEVNPYYRFYSIFKNLFLPDDEEVYELRENLFDILFHFLGTIDLHQGMNKREYYIRFLKRDICDGVYGGRIASTFKDLNREEQDKICEGLLMVYETGELIHFLKQTMSKIFKKSIIYANCEEKNELLIYMGQKKTDDANSKVDLIMGLFLPLDFTIEIYWSHHFGILEEETTMRIEGIALY</sequence>
<dbReference type="PATRIC" id="fig|1705561.3.peg.2687"/>
<dbReference type="GO" id="GO:0004601">
    <property type="term" value="F:peroxidase activity"/>
    <property type="evidence" value="ECO:0007669"/>
    <property type="project" value="UniProtKB-KW"/>
</dbReference>
<comment type="caution">
    <text evidence="1">The sequence shown here is derived from an EMBL/GenBank/DDBJ whole genome shotgun (WGS) entry which is preliminary data.</text>
</comment>
<keyword evidence="2" id="KW-1185">Reference proteome</keyword>
<protein>
    <submittedName>
        <fullName evidence="1">Iron-dependent peroxidase</fullName>
    </submittedName>
</protein>
<organism evidence="1 2">
    <name type="scientific">Paenibacillus xylanivorans</name>
    <dbReference type="NCBI Taxonomy" id="1705561"/>
    <lineage>
        <taxon>Bacteria</taxon>
        <taxon>Bacillati</taxon>
        <taxon>Bacillota</taxon>
        <taxon>Bacilli</taxon>
        <taxon>Bacillales</taxon>
        <taxon>Paenibacillaceae</taxon>
        <taxon>Paenibacillus</taxon>
    </lineage>
</organism>
<dbReference type="EMBL" id="LITU01000059">
    <property type="protein sequence ID" value="KOY15759.1"/>
    <property type="molecule type" value="Genomic_DNA"/>
</dbReference>
<evidence type="ECO:0000313" key="2">
    <source>
        <dbReference type="Proteomes" id="UP000037688"/>
    </source>
</evidence>
<accession>A0A0M9BNT5</accession>
<name>A0A0M9BNT5_9BACL</name>
<keyword evidence="1" id="KW-0560">Oxidoreductase</keyword>
<evidence type="ECO:0000313" key="1">
    <source>
        <dbReference type="EMBL" id="KOY15759.1"/>
    </source>
</evidence>
<dbReference type="Proteomes" id="UP000037688">
    <property type="component" value="Unassembled WGS sequence"/>
</dbReference>
<gene>
    <name evidence="1" type="ORF">AMS66_13860</name>
</gene>
<proteinExistence type="predicted"/>
<dbReference type="AlphaFoldDB" id="A0A0M9BNT5"/>
<dbReference type="RefSeq" id="WP_053781355.1">
    <property type="nucleotide sequence ID" value="NZ_LITU01000059.1"/>
</dbReference>